<dbReference type="InterPro" id="IPR022024">
    <property type="entry name" value="DUF3602"/>
</dbReference>
<dbReference type="InterPro" id="IPR053203">
    <property type="entry name" value="Cisplatin_resist-associated"/>
</dbReference>
<feature type="compositionally biased region" description="Basic and acidic residues" evidence="1">
    <location>
        <begin position="121"/>
        <end position="148"/>
    </location>
</feature>
<proteinExistence type="predicted"/>
<evidence type="ECO:0000256" key="1">
    <source>
        <dbReference type="SAM" id="MobiDB-lite"/>
    </source>
</evidence>
<dbReference type="GeneID" id="67010410"/>
<gene>
    <name evidence="2" type="ORF">ALTATR162_LOCUS10268</name>
</gene>
<dbReference type="AlphaFoldDB" id="A0A8J2IDS3"/>
<name>A0A8J2IDS3_9PLEO</name>
<feature type="compositionally biased region" description="Basic and acidic residues" evidence="1">
    <location>
        <begin position="17"/>
        <end position="27"/>
    </location>
</feature>
<sequence length="168" mass="18177">MAYGRGGAGNYYAAQEQSKKAVEDVEANRFTSASAAQSTQPSTQVQPSNSSQDYAHMGRGGAGNWYQPTELQKEGTFTQAVDATAIPTSSKPQVSTPWHPEGQELPVARSGRGGAGNFVWKSEEQKKGQSEDEEKRVEGMRDEVERSVEAGLTKPPGALLGRETQKDW</sequence>
<dbReference type="OrthoDB" id="4159136at2759"/>
<dbReference type="PANTHER" id="PTHR34693:SF5">
    <property type="match status" value="1"/>
</dbReference>
<comment type="caution">
    <text evidence="2">The sequence shown here is derived from an EMBL/GenBank/DDBJ whole genome shotgun (WGS) entry which is preliminary data.</text>
</comment>
<dbReference type="EMBL" id="CAJRGZ010000027">
    <property type="protein sequence ID" value="CAG5182654.1"/>
    <property type="molecule type" value="Genomic_DNA"/>
</dbReference>
<feature type="compositionally biased region" description="Polar residues" evidence="1">
    <location>
        <begin position="85"/>
        <end position="96"/>
    </location>
</feature>
<accession>A0A8J2IDS3</accession>
<dbReference type="RefSeq" id="XP_043173839.1">
    <property type="nucleotide sequence ID" value="XM_043317904.1"/>
</dbReference>
<dbReference type="Proteomes" id="UP000676310">
    <property type="component" value="Unassembled WGS sequence"/>
</dbReference>
<feature type="region of interest" description="Disordered" evidence="1">
    <location>
        <begin position="85"/>
        <end position="168"/>
    </location>
</feature>
<feature type="region of interest" description="Disordered" evidence="1">
    <location>
        <begin position="1"/>
        <end position="71"/>
    </location>
</feature>
<dbReference type="Pfam" id="PF12223">
    <property type="entry name" value="DUF3602"/>
    <property type="match status" value="1"/>
</dbReference>
<evidence type="ECO:0000313" key="3">
    <source>
        <dbReference type="Proteomes" id="UP000676310"/>
    </source>
</evidence>
<feature type="compositionally biased region" description="Low complexity" evidence="1">
    <location>
        <begin position="31"/>
        <end position="52"/>
    </location>
</feature>
<organism evidence="2 3">
    <name type="scientific">Alternaria atra</name>
    <dbReference type="NCBI Taxonomy" id="119953"/>
    <lineage>
        <taxon>Eukaryota</taxon>
        <taxon>Fungi</taxon>
        <taxon>Dikarya</taxon>
        <taxon>Ascomycota</taxon>
        <taxon>Pezizomycotina</taxon>
        <taxon>Dothideomycetes</taxon>
        <taxon>Pleosporomycetidae</taxon>
        <taxon>Pleosporales</taxon>
        <taxon>Pleosporineae</taxon>
        <taxon>Pleosporaceae</taxon>
        <taxon>Alternaria</taxon>
        <taxon>Alternaria sect. Ulocladioides</taxon>
    </lineage>
</organism>
<evidence type="ECO:0000313" key="2">
    <source>
        <dbReference type="EMBL" id="CAG5182654.1"/>
    </source>
</evidence>
<protein>
    <submittedName>
        <fullName evidence="2">Uncharacterized protein</fullName>
    </submittedName>
</protein>
<keyword evidence="3" id="KW-1185">Reference proteome</keyword>
<dbReference type="PANTHER" id="PTHR34693">
    <property type="entry name" value="PROTEIN PAR32"/>
    <property type="match status" value="1"/>
</dbReference>
<reference evidence="2" key="1">
    <citation type="submission" date="2021-05" db="EMBL/GenBank/DDBJ databases">
        <authorList>
            <person name="Stam R."/>
        </authorList>
    </citation>
    <scope>NUCLEOTIDE SEQUENCE</scope>
    <source>
        <strain evidence="2">CS162</strain>
    </source>
</reference>